<proteinExistence type="predicted"/>
<evidence type="ECO:0000313" key="2">
    <source>
        <dbReference type="Proteomes" id="UP000594014"/>
    </source>
</evidence>
<dbReference type="EMBL" id="CP042469">
    <property type="protein sequence ID" value="QOX64050.1"/>
    <property type="molecule type" value="Genomic_DNA"/>
</dbReference>
<dbReference type="Proteomes" id="UP000594014">
    <property type="component" value="Chromosome"/>
</dbReference>
<gene>
    <name evidence="1" type="ORF">FRZ06_12245</name>
</gene>
<organism evidence="1 2">
    <name type="scientific">Anoxybacterium hadale</name>
    <dbReference type="NCBI Taxonomy" id="3408580"/>
    <lineage>
        <taxon>Bacteria</taxon>
        <taxon>Bacillati</taxon>
        <taxon>Bacillota</taxon>
        <taxon>Clostridia</taxon>
        <taxon>Peptostreptococcales</taxon>
        <taxon>Anaerovoracaceae</taxon>
        <taxon>Anoxybacterium</taxon>
    </lineage>
</organism>
<reference evidence="1" key="1">
    <citation type="submission" date="2019-08" db="EMBL/GenBank/DDBJ databases">
        <title>Genome sequence of Clostridiales bacterium MT110.</title>
        <authorList>
            <person name="Cao J."/>
        </authorList>
    </citation>
    <scope>NUCLEOTIDE SEQUENCE</scope>
    <source>
        <strain evidence="1">MT110</strain>
    </source>
</reference>
<protein>
    <submittedName>
        <fullName evidence="1">DUF861 domain-containing protein</fullName>
    </submittedName>
</protein>
<keyword evidence="2" id="KW-1185">Reference proteome</keyword>
<sequence>MKTCISLNMLRELSASGKTVCLPENSVLSPSAKDFAREKGLIIYIEGKNDPVVGVSTGTGAPQAAEQTAAQTVTQTAAQTAKQTDPAGTINADLLKEIIKKVILDQKKPICENPKAMKIEGDKVVMEPFSEAPAGQKIGMTDVITEREGNLGAGFMTFDHSELPWTLSYDEVDYVVEGEFTIKTGGRLYTMKPGDVFHIPKGTSVVFGSPSFCKVFYVVYPANWLSQNK</sequence>
<accession>A0ACD1AD39</accession>
<evidence type="ECO:0000313" key="1">
    <source>
        <dbReference type="EMBL" id="QOX64050.1"/>
    </source>
</evidence>
<name>A0ACD1AD39_9FIRM</name>